<dbReference type="RefSeq" id="WP_145280961.1">
    <property type="nucleotide sequence ID" value="NZ_CP036291.1"/>
</dbReference>
<organism evidence="3 4">
    <name type="scientific">Pirellulimonas nuda</name>
    <dbReference type="NCBI Taxonomy" id="2528009"/>
    <lineage>
        <taxon>Bacteria</taxon>
        <taxon>Pseudomonadati</taxon>
        <taxon>Planctomycetota</taxon>
        <taxon>Planctomycetia</taxon>
        <taxon>Pirellulales</taxon>
        <taxon>Lacipirellulaceae</taxon>
        <taxon>Pirellulimonas</taxon>
    </lineage>
</organism>
<evidence type="ECO:0000313" key="3">
    <source>
        <dbReference type="EMBL" id="QDU87110.1"/>
    </source>
</evidence>
<accession>A0A518D6J9</accession>
<feature type="transmembrane region" description="Helical" evidence="2">
    <location>
        <begin position="6"/>
        <end position="24"/>
    </location>
</feature>
<evidence type="ECO:0000256" key="2">
    <source>
        <dbReference type="SAM" id="Phobius"/>
    </source>
</evidence>
<gene>
    <name evidence="3" type="ORF">Pla175_04650</name>
</gene>
<dbReference type="EMBL" id="CP036291">
    <property type="protein sequence ID" value="QDU87110.1"/>
    <property type="molecule type" value="Genomic_DNA"/>
</dbReference>
<feature type="transmembrane region" description="Helical" evidence="2">
    <location>
        <begin position="33"/>
        <end position="54"/>
    </location>
</feature>
<keyword evidence="4" id="KW-1185">Reference proteome</keyword>
<sequence length="423" mass="46318">MPPIVFQILLGLVVIATLVLAYLASKRWHWGQVVVVVLLVFCSIGYAILAANIFSERSASQARAERAAKDLAETNTLLLALDTGSKDPGVIAQLGARELRVAEDAETLDSAVDKRHLLELKTRLRGRSWSGGAPTVDRAQGKIAVRFADQANLGISPGSVLFAFEEGDPGKGAEYIGEFRAINAAQGVVTLEPVVPPEAQPEAERDKRELARIMRGRGPWVLYESMPVDTHDVFEGVPPEQLKTWFSEPVAEEYIRDGGELTNDDPPQRREGFNADGQPVGPDDYNADTVYRYSRQLRDYAYLFHQAQAHKIEMLAALDAAQTDGDRLQVALASAKQSVTYRTAEVAKLTKELTGLKTDLKALTNFYTQVQQQLTNAKALFEKTLVENNRLAEQLFASHAAALGGDLRRVPAPSRGAVDIDAL</sequence>
<keyword evidence="2" id="KW-1133">Transmembrane helix</keyword>
<dbReference type="AlphaFoldDB" id="A0A518D6J9"/>
<proteinExistence type="predicted"/>
<evidence type="ECO:0000256" key="1">
    <source>
        <dbReference type="SAM" id="MobiDB-lite"/>
    </source>
</evidence>
<protein>
    <submittedName>
        <fullName evidence="3">Uncharacterized protein</fullName>
    </submittedName>
</protein>
<reference evidence="3 4" key="1">
    <citation type="submission" date="2019-02" db="EMBL/GenBank/DDBJ databases">
        <title>Deep-cultivation of Planctomycetes and their phenomic and genomic characterization uncovers novel biology.</title>
        <authorList>
            <person name="Wiegand S."/>
            <person name="Jogler M."/>
            <person name="Boedeker C."/>
            <person name="Pinto D."/>
            <person name="Vollmers J."/>
            <person name="Rivas-Marin E."/>
            <person name="Kohn T."/>
            <person name="Peeters S.H."/>
            <person name="Heuer A."/>
            <person name="Rast P."/>
            <person name="Oberbeckmann S."/>
            <person name="Bunk B."/>
            <person name="Jeske O."/>
            <person name="Meyerdierks A."/>
            <person name="Storesund J.E."/>
            <person name="Kallscheuer N."/>
            <person name="Luecker S."/>
            <person name="Lage O.M."/>
            <person name="Pohl T."/>
            <person name="Merkel B.J."/>
            <person name="Hornburger P."/>
            <person name="Mueller R.-W."/>
            <person name="Bruemmer F."/>
            <person name="Labrenz M."/>
            <person name="Spormann A.M."/>
            <person name="Op den Camp H."/>
            <person name="Overmann J."/>
            <person name="Amann R."/>
            <person name="Jetten M.S.M."/>
            <person name="Mascher T."/>
            <person name="Medema M.H."/>
            <person name="Devos D.P."/>
            <person name="Kaster A.-K."/>
            <person name="Ovreas L."/>
            <person name="Rohde M."/>
            <person name="Galperin M.Y."/>
            <person name="Jogler C."/>
        </authorList>
    </citation>
    <scope>NUCLEOTIDE SEQUENCE [LARGE SCALE GENOMIC DNA]</scope>
    <source>
        <strain evidence="3 4">Pla175</strain>
    </source>
</reference>
<keyword evidence="2" id="KW-0472">Membrane</keyword>
<name>A0A518D6J9_9BACT</name>
<dbReference type="KEGG" id="pnd:Pla175_04650"/>
<dbReference type="Proteomes" id="UP000317429">
    <property type="component" value="Chromosome"/>
</dbReference>
<feature type="region of interest" description="Disordered" evidence="1">
    <location>
        <begin position="257"/>
        <end position="285"/>
    </location>
</feature>
<evidence type="ECO:0000313" key="4">
    <source>
        <dbReference type="Proteomes" id="UP000317429"/>
    </source>
</evidence>
<keyword evidence="2" id="KW-0812">Transmembrane</keyword>
<dbReference type="OrthoDB" id="252884at2"/>